<evidence type="ECO:0008006" key="3">
    <source>
        <dbReference type="Google" id="ProtNLM"/>
    </source>
</evidence>
<feature type="transmembrane region" description="Helical" evidence="1">
    <location>
        <begin position="73"/>
        <end position="92"/>
    </location>
</feature>
<evidence type="ECO:0000313" key="2">
    <source>
        <dbReference type="EMBL" id="CAA9294155.1"/>
    </source>
</evidence>
<feature type="transmembrane region" description="Helical" evidence="1">
    <location>
        <begin position="174"/>
        <end position="197"/>
    </location>
</feature>
<accession>A0A6J4K2L2</accession>
<proteinExistence type="predicted"/>
<gene>
    <name evidence="2" type="ORF">AVDCRST_MAG54-4712</name>
</gene>
<feature type="transmembrane region" description="Helical" evidence="1">
    <location>
        <begin position="329"/>
        <end position="351"/>
    </location>
</feature>
<protein>
    <recommendedName>
        <fullName evidence="3">Fenitrothion hydrolase</fullName>
    </recommendedName>
</protein>
<feature type="transmembrane region" description="Helical" evidence="1">
    <location>
        <begin position="104"/>
        <end position="128"/>
    </location>
</feature>
<feature type="transmembrane region" description="Helical" evidence="1">
    <location>
        <begin position="149"/>
        <end position="168"/>
    </location>
</feature>
<name>A0A6J4K2L2_9PSEU</name>
<dbReference type="EMBL" id="CADCTH010000593">
    <property type="protein sequence ID" value="CAA9294155.1"/>
    <property type="molecule type" value="Genomic_DNA"/>
</dbReference>
<sequence>MLVSAPPDLLAHGLGGRTDLPLDAGAALAGGAVAVAVALLALAALRPRPWLDPERGRALPALTRVVDHPALRATARGLVLALTLLVAVVGLFGPPTTEDNLAPWVLYVVFWVGLAVVSPLLGPVWRAVNPVRTLARLLRLSAGSRRLPARLGYLPAAAWLTGFVWLELVAPDRAVLLLVGALVLGYLAVALALVAVYGEEWFARGDGFEVLSTQLARLAPVARRDGVLALRNPLAGLVTAETERSGARPDDADPVPHLAAVLVVLLGSTGFDGLSRTSWWAPYGESVAAGTLGLAASILAVGVLYAVAVRATAWASGSVPRAGRARPSFAATLIPIALGYTVAHYFSFLLVEGQTAAILASDPFGTGLDLFGTAERTVDLRVVSPTVVAAVQVNAIVLGHVAATVAGHDLALRQGGDRARWGQVPLVLAMIVLTCAALGLLLSG</sequence>
<dbReference type="AlphaFoldDB" id="A0A6J4K2L2"/>
<feature type="transmembrane region" description="Helical" evidence="1">
    <location>
        <begin position="389"/>
        <end position="412"/>
    </location>
</feature>
<keyword evidence="1" id="KW-1133">Transmembrane helix</keyword>
<feature type="transmembrane region" description="Helical" evidence="1">
    <location>
        <begin position="24"/>
        <end position="45"/>
    </location>
</feature>
<keyword evidence="1" id="KW-0812">Transmembrane</keyword>
<organism evidence="2">
    <name type="scientific">uncultured Actinomycetospora sp</name>
    <dbReference type="NCBI Taxonomy" id="1135996"/>
    <lineage>
        <taxon>Bacteria</taxon>
        <taxon>Bacillati</taxon>
        <taxon>Actinomycetota</taxon>
        <taxon>Actinomycetes</taxon>
        <taxon>Pseudonocardiales</taxon>
        <taxon>Pseudonocardiaceae</taxon>
        <taxon>Actinomycetospora</taxon>
        <taxon>environmental samples</taxon>
    </lineage>
</organism>
<reference evidence="2" key="1">
    <citation type="submission" date="2020-02" db="EMBL/GenBank/DDBJ databases">
        <authorList>
            <person name="Meier V. D."/>
        </authorList>
    </citation>
    <scope>NUCLEOTIDE SEQUENCE</scope>
    <source>
        <strain evidence="2">AVDCRST_MAG54</strain>
    </source>
</reference>
<feature type="transmembrane region" description="Helical" evidence="1">
    <location>
        <begin position="287"/>
        <end position="308"/>
    </location>
</feature>
<evidence type="ECO:0000256" key="1">
    <source>
        <dbReference type="SAM" id="Phobius"/>
    </source>
</evidence>
<feature type="transmembrane region" description="Helical" evidence="1">
    <location>
        <begin position="424"/>
        <end position="442"/>
    </location>
</feature>
<keyword evidence="1" id="KW-0472">Membrane</keyword>